<dbReference type="AlphaFoldDB" id="A0A919TZA6"/>
<evidence type="ECO:0000256" key="2">
    <source>
        <dbReference type="SAM" id="Phobius"/>
    </source>
</evidence>
<name>A0A919TZA6_9ACTN</name>
<sequence length="270" mass="27911">MHLSAERLVLVHGSGFQTGPVMNQTPIWMPPQKRGFWSRLTPVQRVQRVGLIAAALILPCCGGLVAIGALTDSSNPGTIDVPVAEQLSGEPSAPPDDTRAGAYDTLTTPAAAPATPTTEAATATPATAPVATVAAATTKTVKVTKAIGFSTKTVEDENLEEGKTRVRTNGVTGVRTRTYQVTLSGGKETGRKLVSDVVTTKPVAKVVAIGTKTAGDSCDPNYEPCVPIASDVDCARGRGNGPAFVDGPIRVIGDDIYDLDRDGDGIACDS</sequence>
<gene>
    <name evidence="4" type="ORF">Ate02nite_87900</name>
</gene>
<proteinExistence type="predicted"/>
<keyword evidence="1" id="KW-0732">Signal</keyword>
<evidence type="ECO:0000313" key="4">
    <source>
        <dbReference type="EMBL" id="GIF26060.1"/>
    </source>
</evidence>
<dbReference type="EMBL" id="BOMY01000055">
    <property type="protein sequence ID" value="GIF26060.1"/>
    <property type="molecule type" value="Genomic_DNA"/>
</dbReference>
<evidence type="ECO:0000256" key="1">
    <source>
        <dbReference type="ARBA" id="ARBA00022729"/>
    </source>
</evidence>
<keyword evidence="5" id="KW-1185">Reference proteome</keyword>
<keyword evidence="2" id="KW-0812">Transmembrane</keyword>
<feature type="domain" description="G5" evidence="3">
    <location>
        <begin position="133"/>
        <end position="213"/>
    </location>
</feature>
<reference evidence="4" key="1">
    <citation type="submission" date="2021-01" db="EMBL/GenBank/DDBJ databases">
        <title>Whole genome shotgun sequence of Actinoplanes tereljensis NBRC 105297.</title>
        <authorList>
            <person name="Komaki H."/>
            <person name="Tamura T."/>
        </authorList>
    </citation>
    <scope>NUCLEOTIDE SEQUENCE</scope>
    <source>
        <strain evidence="4">NBRC 105297</strain>
    </source>
</reference>
<dbReference type="Gene3D" id="2.20.230.10">
    <property type="entry name" value="Resuscitation-promoting factor rpfb"/>
    <property type="match status" value="1"/>
</dbReference>
<accession>A0A919TZA6</accession>
<evidence type="ECO:0000313" key="5">
    <source>
        <dbReference type="Proteomes" id="UP000623608"/>
    </source>
</evidence>
<protein>
    <recommendedName>
        <fullName evidence="3">G5 domain-containing protein</fullName>
    </recommendedName>
</protein>
<comment type="caution">
    <text evidence="4">The sequence shown here is derived from an EMBL/GenBank/DDBJ whole genome shotgun (WGS) entry which is preliminary data.</text>
</comment>
<feature type="transmembrane region" description="Helical" evidence="2">
    <location>
        <begin position="49"/>
        <end position="70"/>
    </location>
</feature>
<dbReference type="Pfam" id="PF07501">
    <property type="entry name" value="G5"/>
    <property type="match status" value="1"/>
</dbReference>
<dbReference type="SMART" id="SM01208">
    <property type="entry name" value="G5"/>
    <property type="match status" value="1"/>
</dbReference>
<dbReference type="InterPro" id="IPR011098">
    <property type="entry name" value="G5_dom"/>
</dbReference>
<evidence type="ECO:0000259" key="3">
    <source>
        <dbReference type="PROSITE" id="PS51109"/>
    </source>
</evidence>
<keyword evidence="2" id="KW-0472">Membrane</keyword>
<organism evidence="4 5">
    <name type="scientific">Paractinoplanes tereljensis</name>
    <dbReference type="NCBI Taxonomy" id="571912"/>
    <lineage>
        <taxon>Bacteria</taxon>
        <taxon>Bacillati</taxon>
        <taxon>Actinomycetota</taxon>
        <taxon>Actinomycetes</taxon>
        <taxon>Micromonosporales</taxon>
        <taxon>Micromonosporaceae</taxon>
        <taxon>Paractinoplanes</taxon>
    </lineage>
</organism>
<keyword evidence="2" id="KW-1133">Transmembrane helix</keyword>
<dbReference type="Proteomes" id="UP000623608">
    <property type="component" value="Unassembled WGS sequence"/>
</dbReference>
<dbReference type="PROSITE" id="PS51109">
    <property type="entry name" value="G5"/>
    <property type="match status" value="1"/>
</dbReference>